<evidence type="ECO:0000313" key="2">
    <source>
        <dbReference type="EMBL" id="THG05944.1"/>
    </source>
</evidence>
<sequence>MPPCPSRGGGRRGGTSFGTSSSSRGDTDSTLRTALLSGLKLFGEKYDFELLAKRDECERLVRLYKECKIDRLINCDFYLGLRKVKPLVQLILSFIFLVTTKDSTLRTALLSGLKLFGEKYDFELLAKRDECERLVRLYKQPYEAWARLLRLRIKARRVSDIDMRLTRSRHVSDTPSDVASFFYFLFFISDTSRHFIDTFEICLKLFPEKGERGERVVPESKLHSLGSENCLRRDPSVTLG</sequence>
<feature type="compositionally biased region" description="Low complexity" evidence="1">
    <location>
        <begin position="17"/>
        <end position="28"/>
    </location>
</feature>
<feature type="region of interest" description="Disordered" evidence="1">
    <location>
        <begin position="1"/>
        <end position="28"/>
    </location>
</feature>
<dbReference type="Proteomes" id="UP000306102">
    <property type="component" value="Unassembled WGS sequence"/>
</dbReference>
<keyword evidence="3" id="KW-1185">Reference proteome</keyword>
<proteinExistence type="predicted"/>
<reference evidence="2 3" key="1">
    <citation type="journal article" date="2018" name="Proc. Natl. Acad. Sci. U.S.A.">
        <title>Draft genome sequence of Camellia sinensis var. sinensis provides insights into the evolution of the tea genome and tea quality.</title>
        <authorList>
            <person name="Wei C."/>
            <person name="Yang H."/>
            <person name="Wang S."/>
            <person name="Zhao J."/>
            <person name="Liu C."/>
            <person name="Gao L."/>
            <person name="Xia E."/>
            <person name="Lu Y."/>
            <person name="Tai Y."/>
            <person name="She G."/>
            <person name="Sun J."/>
            <person name="Cao H."/>
            <person name="Tong W."/>
            <person name="Gao Q."/>
            <person name="Li Y."/>
            <person name="Deng W."/>
            <person name="Jiang X."/>
            <person name="Wang W."/>
            <person name="Chen Q."/>
            <person name="Zhang S."/>
            <person name="Li H."/>
            <person name="Wu J."/>
            <person name="Wang P."/>
            <person name="Li P."/>
            <person name="Shi C."/>
            <person name="Zheng F."/>
            <person name="Jian J."/>
            <person name="Huang B."/>
            <person name="Shan D."/>
            <person name="Shi M."/>
            <person name="Fang C."/>
            <person name="Yue Y."/>
            <person name="Li F."/>
            <person name="Li D."/>
            <person name="Wei S."/>
            <person name="Han B."/>
            <person name="Jiang C."/>
            <person name="Yin Y."/>
            <person name="Xia T."/>
            <person name="Zhang Z."/>
            <person name="Bennetzen J.L."/>
            <person name="Zhao S."/>
            <person name="Wan X."/>
        </authorList>
    </citation>
    <scope>NUCLEOTIDE SEQUENCE [LARGE SCALE GENOMIC DNA]</scope>
    <source>
        <strain evidence="3">cv. Shuchazao</strain>
        <tissue evidence="2">Leaf</tissue>
    </source>
</reference>
<gene>
    <name evidence="2" type="ORF">TEA_004029</name>
</gene>
<evidence type="ECO:0000256" key="1">
    <source>
        <dbReference type="SAM" id="MobiDB-lite"/>
    </source>
</evidence>
<dbReference type="AlphaFoldDB" id="A0A4S4DSU4"/>
<comment type="caution">
    <text evidence="2">The sequence shown here is derived from an EMBL/GenBank/DDBJ whole genome shotgun (WGS) entry which is preliminary data.</text>
</comment>
<accession>A0A4S4DSU4</accession>
<dbReference type="EMBL" id="SDRB02010526">
    <property type="protein sequence ID" value="THG05944.1"/>
    <property type="molecule type" value="Genomic_DNA"/>
</dbReference>
<evidence type="ECO:0000313" key="3">
    <source>
        <dbReference type="Proteomes" id="UP000306102"/>
    </source>
</evidence>
<protein>
    <submittedName>
        <fullName evidence="2">Uncharacterized protein</fullName>
    </submittedName>
</protein>
<feature type="compositionally biased region" description="Gly residues" evidence="1">
    <location>
        <begin position="7"/>
        <end position="16"/>
    </location>
</feature>
<name>A0A4S4DSU4_CAMSN</name>
<organism evidence="2 3">
    <name type="scientific">Camellia sinensis var. sinensis</name>
    <name type="common">China tea</name>
    <dbReference type="NCBI Taxonomy" id="542762"/>
    <lineage>
        <taxon>Eukaryota</taxon>
        <taxon>Viridiplantae</taxon>
        <taxon>Streptophyta</taxon>
        <taxon>Embryophyta</taxon>
        <taxon>Tracheophyta</taxon>
        <taxon>Spermatophyta</taxon>
        <taxon>Magnoliopsida</taxon>
        <taxon>eudicotyledons</taxon>
        <taxon>Gunneridae</taxon>
        <taxon>Pentapetalae</taxon>
        <taxon>asterids</taxon>
        <taxon>Ericales</taxon>
        <taxon>Theaceae</taxon>
        <taxon>Camellia</taxon>
    </lineage>
</organism>